<feature type="chain" id="PRO_5038030854" evidence="2">
    <location>
        <begin position="17"/>
        <end position="292"/>
    </location>
</feature>
<dbReference type="SMART" id="SM00741">
    <property type="entry name" value="SapB"/>
    <property type="match status" value="2"/>
</dbReference>
<dbReference type="Proteomes" id="UP000887566">
    <property type="component" value="Unplaced"/>
</dbReference>
<feature type="domain" description="Saposin B-type" evidence="3">
    <location>
        <begin position="22"/>
        <end position="100"/>
    </location>
</feature>
<evidence type="ECO:0000313" key="5">
    <source>
        <dbReference type="WBParaSite" id="PSAMB.scaffold27size109617.g566.t1"/>
    </source>
</evidence>
<evidence type="ECO:0000256" key="2">
    <source>
        <dbReference type="SAM" id="SignalP"/>
    </source>
</evidence>
<feature type="domain" description="Saposin B-type" evidence="3">
    <location>
        <begin position="204"/>
        <end position="289"/>
    </location>
</feature>
<dbReference type="SUPFAM" id="SSF47862">
    <property type="entry name" value="Saposin"/>
    <property type="match status" value="1"/>
</dbReference>
<name>A0A914W0U1_9BILA</name>
<dbReference type="WBParaSite" id="PSAMB.scaffold27size109617.g566.t1">
    <property type="protein sequence ID" value="PSAMB.scaffold27size109617.g566.t1"/>
    <property type="gene ID" value="PSAMB.scaffold27size109617.g566"/>
</dbReference>
<dbReference type="PROSITE" id="PS50015">
    <property type="entry name" value="SAP_B"/>
    <property type="match status" value="2"/>
</dbReference>
<dbReference type="Gene3D" id="1.10.225.10">
    <property type="entry name" value="Saposin-like"/>
    <property type="match status" value="2"/>
</dbReference>
<keyword evidence="2" id="KW-0732">Signal</keyword>
<keyword evidence="4" id="KW-1185">Reference proteome</keyword>
<dbReference type="PANTHER" id="PTHR11480">
    <property type="entry name" value="SAPOSIN-RELATED"/>
    <property type="match status" value="1"/>
</dbReference>
<evidence type="ECO:0000313" key="4">
    <source>
        <dbReference type="Proteomes" id="UP000887566"/>
    </source>
</evidence>
<dbReference type="InterPro" id="IPR008139">
    <property type="entry name" value="SaposinB_dom"/>
</dbReference>
<protein>
    <submittedName>
        <fullName evidence="5">Saposin B-type domain-containing protein</fullName>
    </submittedName>
</protein>
<dbReference type="InterPro" id="IPR051428">
    <property type="entry name" value="Sphingo_Act-Surfact_Prot"/>
</dbReference>
<dbReference type="InterPro" id="IPR011001">
    <property type="entry name" value="Saposin-like"/>
</dbReference>
<dbReference type="AlphaFoldDB" id="A0A914W0U1"/>
<sequence length="292" mass="32114">MKYLVALLVITVLAFAKNGDATYTTCEVCTQIMTPLKQNIAMAEMLGKVMMGKPCNRFPEKYHSICEKVAAKNIQRLAQLIKQDSVEKTCKKIKLCGKDDRKLSAALICDAVRAFYSNAADLAELFGDDAQEICESTAALDPESCENLPSDMRTRAQLVRQTVAKFSGLIPFTRCDILVGSERMTQKQKFLAIIKQKNGKNMGTAAFCGLCKTLIGQVQNGTKNADAYGPLKDTVATALEATYKELSIKESQGEKIVAHLRDNIFDTIHDLLEPVQVCSYIGCPVEAPEPDE</sequence>
<organism evidence="4 5">
    <name type="scientific">Plectus sambesii</name>
    <dbReference type="NCBI Taxonomy" id="2011161"/>
    <lineage>
        <taxon>Eukaryota</taxon>
        <taxon>Metazoa</taxon>
        <taxon>Ecdysozoa</taxon>
        <taxon>Nematoda</taxon>
        <taxon>Chromadorea</taxon>
        <taxon>Plectida</taxon>
        <taxon>Plectina</taxon>
        <taxon>Plectoidea</taxon>
        <taxon>Plectidae</taxon>
        <taxon>Plectus</taxon>
    </lineage>
</organism>
<accession>A0A914W0U1</accession>
<feature type="signal peptide" evidence="2">
    <location>
        <begin position="1"/>
        <end position="16"/>
    </location>
</feature>
<proteinExistence type="predicted"/>
<keyword evidence="1" id="KW-1015">Disulfide bond</keyword>
<evidence type="ECO:0000256" key="1">
    <source>
        <dbReference type="ARBA" id="ARBA00023157"/>
    </source>
</evidence>
<reference evidence="5" key="1">
    <citation type="submission" date="2022-11" db="UniProtKB">
        <authorList>
            <consortium name="WormBaseParasite"/>
        </authorList>
    </citation>
    <scope>IDENTIFICATION</scope>
</reference>
<evidence type="ECO:0000259" key="3">
    <source>
        <dbReference type="PROSITE" id="PS50015"/>
    </source>
</evidence>